<evidence type="ECO:0000256" key="4">
    <source>
        <dbReference type="ARBA" id="ARBA00022679"/>
    </source>
</evidence>
<dbReference type="InterPro" id="IPR051819">
    <property type="entry name" value="PTS_sugar-specific_EIIB"/>
</dbReference>
<evidence type="ECO:0000256" key="6">
    <source>
        <dbReference type="ARBA" id="ARBA00022777"/>
    </source>
</evidence>
<keyword evidence="5" id="KW-0598">Phosphotransferase system</keyword>
<evidence type="ECO:0000256" key="3">
    <source>
        <dbReference type="ARBA" id="ARBA00022597"/>
    </source>
</evidence>
<name>A0A9D2F4U5_9ENTE</name>
<dbReference type="InterPro" id="IPR013012">
    <property type="entry name" value="PTS_EIIB_3"/>
</dbReference>
<dbReference type="Gene3D" id="3.40.50.2300">
    <property type="match status" value="1"/>
</dbReference>
<comment type="caution">
    <text evidence="9">The sequence shown here is derived from an EMBL/GenBank/DDBJ whole genome shotgun (WGS) entry which is preliminary data.</text>
</comment>
<evidence type="ECO:0000256" key="5">
    <source>
        <dbReference type="ARBA" id="ARBA00022683"/>
    </source>
</evidence>
<accession>A0A9D2F4U5</accession>
<dbReference type="InterPro" id="IPR003501">
    <property type="entry name" value="PTS_EIIB_2/3"/>
</dbReference>
<dbReference type="PANTHER" id="PTHR34581">
    <property type="entry name" value="PTS SYSTEM N,N'-DIACETYLCHITOBIOSE-SPECIFIC EIIB COMPONENT"/>
    <property type="match status" value="1"/>
</dbReference>
<dbReference type="PANTHER" id="PTHR34581:SF2">
    <property type="entry name" value="PTS SYSTEM N,N'-DIACETYLCHITOBIOSE-SPECIFIC EIIB COMPONENT"/>
    <property type="match status" value="1"/>
</dbReference>
<keyword evidence="2" id="KW-0597">Phosphoprotein</keyword>
<dbReference type="Proteomes" id="UP000824063">
    <property type="component" value="Unassembled WGS sequence"/>
</dbReference>
<reference evidence="9" key="1">
    <citation type="journal article" date="2021" name="PeerJ">
        <title>Extensive microbial diversity within the chicken gut microbiome revealed by metagenomics and culture.</title>
        <authorList>
            <person name="Gilroy R."/>
            <person name="Ravi A."/>
            <person name="Getino M."/>
            <person name="Pursley I."/>
            <person name="Horton D.L."/>
            <person name="Alikhan N.F."/>
            <person name="Baker D."/>
            <person name="Gharbi K."/>
            <person name="Hall N."/>
            <person name="Watson M."/>
            <person name="Adriaenssens E.M."/>
            <person name="Foster-Nyarko E."/>
            <person name="Jarju S."/>
            <person name="Secka A."/>
            <person name="Antonio M."/>
            <person name="Oren A."/>
            <person name="Chaudhuri R.R."/>
            <person name="La Ragione R."/>
            <person name="Hildebrand F."/>
            <person name="Pallen M.J."/>
        </authorList>
    </citation>
    <scope>NUCLEOTIDE SEQUENCE</scope>
    <source>
        <strain evidence="9">CHK172-16539</strain>
    </source>
</reference>
<dbReference type="PROSITE" id="PS51100">
    <property type="entry name" value="PTS_EIIB_TYPE_3"/>
    <property type="match status" value="1"/>
</dbReference>
<gene>
    <name evidence="9" type="ORF">IAA20_00935</name>
</gene>
<reference evidence="9" key="2">
    <citation type="submission" date="2021-04" db="EMBL/GenBank/DDBJ databases">
        <authorList>
            <person name="Gilroy R."/>
        </authorList>
    </citation>
    <scope>NUCLEOTIDE SEQUENCE</scope>
    <source>
        <strain evidence="9">CHK172-16539</strain>
    </source>
</reference>
<dbReference type="AlphaFoldDB" id="A0A9D2F4U5"/>
<dbReference type="GO" id="GO:0008982">
    <property type="term" value="F:protein-N(PI)-phosphohistidine-sugar phosphotransferase activity"/>
    <property type="evidence" value="ECO:0007669"/>
    <property type="project" value="InterPro"/>
</dbReference>
<sequence>MADKVIILACAAGMSTSMLVTKMQNEAEAQGKNYDIFAISISEVDDKVASNHPDVLLLGPQVRYTLNELKKKFDIPVEVIAMQDYGMMNGKNVLNRAMELMGEA</sequence>
<dbReference type="CDD" id="cd05564">
    <property type="entry name" value="PTS_IIB_chitobiose_lichenan"/>
    <property type="match status" value="1"/>
</dbReference>
<evidence type="ECO:0000313" key="10">
    <source>
        <dbReference type="Proteomes" id="UP000824063"/>
    </source>
</evidence>
<feature type="modified residue" description="Phosphocysteine; by EIIA" evidence="7">
    <location>
        <position position="10"/>
    </location>
</feature>
<keyword evidence="3 9" id="KW-0762">Sugar transport</keyword>
<keyword evidence="4" id="KW-0808">Transferase</keyword>
<evidence type="ECO:0000256" key="2">
    <source>
        <dbReference type="ARBA" id="ARBA00022553"/>
    </source>
</evidence>
<keyword evidence="1" id="KW-0813">Transport</keyword>
<protein>
    <submittedName>
        <fullName evidence="9">PTS sugar transporter subunit IIB</fullName>
    </submittedName>
</protein>
<dbReference type="Pfam" id="PF02302">
    <property type="entry name" value="PTS_IIB"/>
    <property type="match status" value="1"/>
</dbReference>
<evidence type="ECO:0000313" key="9">
    <source>
        <dbReference type="EMBL" id="HIZ52495.1"/>
    </source>
</evidence>
<feature type="domain" description="PTS EIIB type-3" evidence="8">
    <location>
        <begin position="3"/>
        <end position="104"/>
    </location>
</feature>
<dbReference type="InterPro" id="IPR036095">
    <property type="entry name" value="PTS_EIIB-like_sf"/>
</dbReference>
<dbReference type="EMBL" id="DXBN01000022">
    <property type="protein sequence ID" value="HIZ52495.1"/>
    <property type="molecule type" value="Genomic_DNA"/>
</dbReference>
<organism evidence="9 10">
    <name type="scientific">Candidatus Enterococcus avicola</name>
    <dbReference type="NCBI Taxonomy" id="2838561"/>
    <lineage>
        <taxon>Bacteria</taxon>
        <taxon>Bacillati</taxon>
        <taxon>Bacillota</taxon>
        <taxon>Bacilli</taxon>
        <taxon>Lactobacillales</taxon>
        <taxon>Enterococcaceae</taxon>
        <taxon>Enterococcus</taxon>
    </lineage>
</organism>
<evidence type="ECO:0000259" key="8">
    <source>
        <dbReference type="PROSITE" id="PS51100"/>
    </source>
</evidence>
<keyword evidence="6" id="KW-0418">Kinase</keyword>
<evidence type="ECO:0000256" key="1">
    <source>
        <dbReference type="ARBA" id="ARBA00022448"/>
    </source>
</evidence>
<proteinExistence type="predicted"/>
<evidence type="ECO:0000256" key="7">
    <source>
        <dbReference type="PROSITE-ProRule" id="PRU00423"/>
    </source>
</evidence>
<dbReference type="GO" id="GO:0009401">
    <property type="term" value="P:phosphoenolpyruvate-dependent sugar phosphotransferase system"/>
    <property type="evidence" value="ECO:0007669"/>
    <property type="project" value="UniProtKB-KW"/>
</dbReference>
<dbReference type="GO" id="GO:0016301">
    <property type="term" value="F:kinase activity"/>
    <property type="evidence" value="ECO:0007669"/>
    <property type="project" value="UniProtKB-KW"/>
</dbReference>
<dbReference type="SUPFAM" id="SSF52794">
    <property type="entry name" value="PTS system IIB component-like"/>
    <property type="match status" value="1"/>
</dbReference>